<evidence type="ECO:0000313" key="16">
    <source>
        <dbReference type="RefSeq" id="XP_048129691.1"/>
    </source>
</evidence>
<dbReference type="PANTHER" id="PTHR46837">
    <property type="entry name" value="PROTEIN MLN51 HOMOLOG"/>
    <property type="match status" value="1"/>
</dbReference>
<dbReference type="SMART" id="SM01044">
    <property type="entry name" value="Btz"/>
    <property type="match status" value="1"/>
</dbReference>
<feature type="compositionally biased region" description="Basic and acidic residues" evidence="13">
    <location>
        <begin position="102"/>
        <end position="138"/>
    </location>
</feature>
<feature type="domain" description="Btz" evidence="14">
    <location>
        <begin position="122"/>
        <end position="239"/>
    </location>
</feature>
<feature type="compositionally biased region" description="Acidic residues" evidence="13">
    <location>
        <begin position="68"/>
        <end position="101"/>
    </location>
</feature>
<evidence type="ECO:0000256" key="9">
    <source>
        <dbReference type="ARBA" id="ARBA00022884"/>
    </source>
</evidence>
<keyword evidence="11" id="KW-0508">mRNA splicing</keyword>
<feature type="compositionally biased region" description="Polar residues" evidence="13">
    <location>
        <begin position="336"/>
        <end position="356"/>
    </location>
</feature>
<keyword evidence="6" id="KW-0507">mRNA processing</keyword>
<evidence type="ECO:0000313" key="19">
    <source>
        <dbReference type="RefSeq" id="XP_048129694.1"/>
    </source>
</evidence>
<feature type="compositionally biased region" description="Basic and acidic residues" evidence="13">
    <location>
        <begin position="176"/>
        <end position="185"/>
    </location>
</feature>
<keyword evidence="8" id="KW-0810">Translation regulation</keyword>
<keyword evidence="5" id="KW-0963">Cytoplasm</keyword>
<evidence type="ECO:0000256" key="11">
    <source>
        <dbReference type="ARBA" id="ARBA00023187"/>
    </source>
</evidence>
<sequence length="701" mass="76052">MATGREDEVEYESDPDETKQSLAMRRRRAASDDEESEKEEALEGEGGKESRAGRVRSEESDSEGGAADYDDEEGELEEEEELDGEEEEEEGNYEDAEEVIDEEKMNERRVGEVERNDNINMGHEEEKEVVDRDFKDEGQIAVEEPLGEWGEDQAEDQVEKKENEPYAVPTAGAFYMHDDRFRDNVGGRNRRTFGGRRLWESKDERKWGHDKFEEMTMQERRYDERRRTSRGNYRGRGRNRAVDRGYVRGNRARAFDNNSPVGTGNNSSNQNQVPRGVRGRGPRRYESSLKKSSHAPPNHNKQSKKPVEEASQDNLGQVFISTLNTEADQAPAKKQTFASSLNSASPPFYPSSSTSKDVAPTQKKDGQVGNLSRNNRASMVDDNFSGPPPNALLRGKNIANSVGIDKLSIDDSVTTSAAKPLATLHIAPTGSSVNASQSFQTRAQGKAMAPPAGQMPYQNNPSQGQRNRLSPQVQVHAGQRNAGPNRVQTSPQVAGQRPGSGSQASSPPTTAASVNSYETAEMEAASEANKSAGALVGKGKGSVQGGGRGSFVYSGAHVVGAGGNMGVGHGDQNFPGTPAFLPVMQFSGQHPGVPTVGMAFPGYVAPPQLGLGANSEMTWLPVLAGAAGALGATYCSPYIAVDGAYHAPSGQTTSMATSSKEGQSNKTNSDWKPSQKPELLSEEHGQRQNKPRRYSEMNFGQ</sequence>
<feature type="compositionally biased region" description="Polar residues" evidence="13">
    <location>
        <begin position="429"/>
        <end position="443"/>
    </location>
</feature>
<feature type="compositionally biased region" description="Basic and acidic residues" evidence="13">
    <location>
        <begin position="673"/>
        <end position="686"/>
    </location>
</feature>
<name>A0ABM3GZB1_9MYRT</name>
<evidence type="ECO:0000256" key="5">
    <source>
        <dbReference type="ARBA" id="ARBA00022490"/>
    </source>
</evidence>
<evidence type="ECO:0000256" key="1">
    <source>
        <dbReference type="ARBA" id="ARBA00004123"/>
    </source>
</evidence>
<evidence type="ECO:0000313" key="15">
    <source>
        <dbReference type="Proteomes" id="UP000827889"/>
    </source>
</evidence>
<dbReference type="Pfam" id="PF09405">
    <property type="entry name" value="Btz"/>
    <property type="match status" value="1"/>
</dbReference>
<dbReference type="InterPro" id="IPR044796">
    <property type="entry name" value="MLN51_plant"/>
</dbReference>
<feature type="region of interest" description="Disordered" evidence="13">
    <location>
        <begin position="650"/>
        <end position="701"/>
    </location>
</feature>
<comment type="subcellular location">
    <subcellularLocation>
        <location evidence="2">Cytoplasm</location>
    </subcellularLocation>
    <subcellularLocation>
        <location evidence="1">Nucleus</location>
    </subcellularLocation>
</comment>
<feature type="compositionally biased region" description="Basic and acidic residues" evidence="13">
    <location>
        <begin position="197"/>
        <end position="226"/>
    </location>
</feature>
<feature type="compositionally biased region" description="Polar residues" evidence="13">
    <location>
        <begin position="312"/>
        <end position="327"/>
    </location>
</feature>
<dbReference type="Proteomes" id="UP000827889">
    <property type="component" value="Chromosome 2"/>
</dbReference>
<evidence type="ECO:0000313" key="18">
    <source>
        <dbReference type="RefSeq" id="XP_048129693.1"/>
    </source>
</evidence>
<feature type="region of interest" description="Disordered" evidence="13">
    <location>
        <begin position="423"/>
        <end position="518"/>
    </location>
</feature>
<feature type="compositionally biased region" description="Acidic residues" evidence="13">
    <location>
        <begin position="145"/>
        <end position="156"/>
    </location>
</feature>
<organism evidence="15 16">
    <name type="scientific">Rhodamnia argentea</name>
    <dbReference type="NCBI Taxonomy" id="178133"/>
    <lineage>
        <taxon>Eukaryota</taxon>
        <taxon>Viridiplantae</taxon>
        <taxon>Streptophyta</taxon>
        <taxon>Embryophyta</taxon>
        <taxon>Tracheophyta</taxon>
        <taxon>Spermatophyta</taxon>
        <taxon>Magnoliopsida</taxon>
        <taxon>eudicotyledons</taxon>
        <taxon>Gunneridae</taxon>
        <taxon>Pentapetalae</taxon>
        <taxon>rosids</taxon>
        <taxon>malvids</taxon>
        <taxon>Myrtales</taxon>
        <taxon>Myrtaceae</taxon>
        <taxon>Myrtoideae</taxon>
        <taxon>Myrteae</taxon>
        <taxon>Australasian group</taxon>
        <taxon>Rhodamnia</taxon>
    </lineage>
</organism>
<keyword evidence="4" id="KW-0813">Transport</keyword>
<keyword evidence="15" id="KW-1185">Reference proteome</keyword>
<dbReference type="PANTHER" id="PTHR46837:SF5">
    <property type="entry name" value="PROTEIN MLN51 HOMOLOG"/>
    <property type="match status" value="1"/>
</dbReference>
<evidence type="ECO:0000256" key="2">
    <source>
        <dbReference type="ARBA" id="ARBA00004496"/>
    </source>
</evidence>
<dbReference type="RefSeq" id="XP_048129691.1">
    <property type="nucleotide sequence ID" value="XM_048273734.1"/>
</dbReference>
<evidence type="ECO:0000259" key="14">
    <source>
        <dbReference type="SMART" id="SM01044"/>
    </source>
</evidence>
<evidence type="ECO:0000256" key="13">
    <source>
        <dbReference type="SAM" id="MobiDB-lite"/>
    </source>
</evidence>
<evidence type="ECO:0000256" key="10">
    <source>
        <dbReference type="ARBA" id="ARBA00023161"/>
    </source>
</evidence>
<dbReference type="RefSeq" id="XP_048129692.1">
    <property type="nucleotide sequence ID" value="XM_048273735.1"/>
</dbReference>
<evidence type="ECO:0000313" key="17">
    <source>
        <dbReference type="RefSeq" id="XP_048129692.1"/>
    </source>
</evidence>
<evidence type="ECO:0000256" key="3">
    <source>
        <dbReference type="ARBA" id="ARBA00009548"/>
    </source>
</evidence>
<feature type="compositionally biased region" description="Polar residues" evidence="13">
    <location>
        <begin position="256"/>
        <end position="272"/>
    </location>
</feature>
<feature type="compositionally biased region" description="Polar residues" evidence="13">
    <location>
        <begin position="650"/>
        <end position="672"/>
    </location>
</feature>
<evidence type="ECO:0000256" key="12">
    <source>
        <dbReference type="ARBA" id="ARBA00023242"/>
    </source>
</evidence>
<keyword evidence="7" id="KW-0509">mRNA transport</keyword>
<keyword evidence="10" id="KW-0866">Nonsense-mediated mRNA decay</keyword>
<accession>A0ABM3GZB1</accession>
<feature type="compositionally biased region" description="Polar residues" evidence="13">
    <location>
        <begin position="456"/>
        <end position="473"/>
    </location>
</feature>
<feature type="compositionally biased region" description="Basic residues" evidence="13">
    <location>
        <begin position="227"/>
        <end position="239"/>
    </location>
</feature>
<feature type="region of interest" description="Disordered" evidence="13">
    <location>
        <begin position="1"/>
        <end position="392"/>
    </location>
</feature>
<keyword evidence="12" id="KW-0539">Nucleus</keyword>
<protein>
    <submittedName>
        <fullName evidence="16 17">Protein MLN51 homolog isoform X1</fullName>
    </submittedName>
</protein>
<proteinExistence type="inferred from homology"/>
<evidence type="ECO:0000256" key="8">
    <source>
        <dbReference type="ARBA" id="ARBA00022845"/>
    </source>
</evidence>
<evidence type="ECO:0000256" key="6">
    <source>
        <dbReference type="ARBA" id="ARBA00022664"/>
    </source>
</evidence>
<dbReference type="RefSeq" id="XP_048129693.1">
    <property type="nucleotide sequence ID" value="XM_048273736.1"/>
</dbReference>
<evidence type="ECO:0000256" key="4">
    <source>
        <dbReference type="ARBA" id="ARBA00022448"/>
    </source>
</evidence>
<comment type="similarity">
    <text evidence="3">Belongs to the CASC3 family.</text>
</comment>
<reference evidence="15 16" key="1">
    <citation type="submission" date="2025-05" db="UniProtKB">
        <authorList>
            <consortium name="RefSeq"/>
        </authorList>
    </citation>
    <scope>NUCLEOTIDE SEQUENCE [LARGE SCALE GENOMIC DNA]</scope>
    <source>
        <tissue evidence="16 17">Leaf</tissue>
    </source>
</reference>
<feature type="compositionally biased region" description="Low complexity" evidence="13">
    <location>
        <begin position="494"/>
        <end position="513"/>
    </location>
</feature>
<feature type="compositionally biased region" description="Basic and acidic residues" evidence="13">
    <location>
        <begin position="39"/>
        <end position="59"/>
    </location>
</feature>
<dbReference type="RefSeq" id="XP_048129694.1">
    <property type="nucleotide sequence ID" value="XM_048273737.1"/>
</dbReference>
<dbReference type="InterPro" id="IPR018545">
    <property type="entry name" value="Btz_dom"/>
</dbReference>
<dbReference type="GeneID" id="115737566"/>
<keyword evidence="9" id="KW-0694">RNA-binding</keyword>
<evidence type="ECO:0000256" key="7">
    <source>
        <dbReference type="ARBA" id="ARBA00022816"/>
    </source>
</evidence>
<gene>
    <name evidence="16 17 18 19" type="primary">LOC115737566</name>
</gene>